<dbReference type="PROSITE" id="PS00409">
    <property type="entry name" value="PROKAR_NTER_METHYL"/>
    <property type="match status" value="1"/>
</dbReference>
<dbReference type="NCBIfam" id="TIGR02532">
    <property type="entry name" value="IV_pilin_GFxxxE"/>
    <property type="match status" value="1"/>
</dbReference>
<feature type="transmembrane region" description="Helical" evidence="3">
    <location>
        <begin position="7"/>
        <end position="31"/>
    </location>
</feature>
<accession>A0A2N0YWQ7</accession>
<dbReference type="AlphaFoldDB" id="A0A2N0YWQ7"/>
<keyword evidence="3" id="KW-0472">Membrane</keyword>
<keyword evidence="2" id="KW-0178">Competence</keyword>
<comment type="caution">
    <text evidence="4">The sequence shown here is derived from an EMBL/GenBank/DDBJ whole genome shotgun (WGS) entry which is preliminary data.</text>
</comment>
<gene>
    <name evidence="4" type="ORF">CWS01_21155</name>
</gene>
<dbReference type="InterPro" id="IPR012902">
    <property type="entry name" value="N_methyl_site"/>
</dbReference>
<dbReference type="EMBL" id="PISE01000066">
    <property type="protein sequence ID" value="PKG21680.1"/>
    <property type="molecule type" value="Genomic_DNA"/>
</dbReference>
<evidence type="ECO:0000313" key="5">
    <source>
        <dbReference type="Proteomes" id="UP000233375"/>
    </source>
</evidence>
<dbReference type="GO" id="GO:0009986">
    <property type="term" value="C:cell surface"/>
    <property type="evidence" value="ECO:0007669"/>
    <property type="project" value="UniProtKB-SubCell"/>
</dbReference>
<proteinExistence type="predicted"/>
<dbReference type="RefSeq" id="WP_101179365.1">
    <property type="nucleotide sequence ID" value="NZ_PISE01000066.1"/>
</dbReference>
<evidence type="ECO:0000256" key="1">
    <source>
        <dbReference type="ARBA" id="ARBA00004241"/>
    </source>
</evidence>
<dbReference type="Pfam" id="PF07963">
    <property type="entry name" value="N_methyl"/>
    <property type="match status" value="1"/>
</dbReference>
<evidence type="ECO:0000256" key="2">
    <source>
        <dbReference type="ARBA" id="ARBA00023287"/>
    </source>
</evidence>
<dbReference type="GO" id="GO:0030420">
    <property type="term" value="P:establishment of competence for transformation"/>
    <property type="evidence" value="ECO:0007669"/>
    <property type="project" value="UniProtKB-KW"/>
</dbReference>
<keyword evidence="3" id="KW-1133">Transmembrane helix</keyword>
<sequence length="151" mass="17342">MIQNSKGLTLIELLAAVSLSAIILLLAYQFLFQGFQFSKTVTDKTLLQQEANYIMVNLTKIHQSSDSYTIAFDQNPNANYIKVEGKKTITFKNDHFFYELKTSTSNNSKIYTKNKETFYPKLTDVSIELTIYNKKNPKLSYSSKTILSRIK</sequence>
<dbReference type="OrthoDB" id="2967834at2"/>
<evidence type="ECO:0008006" key="6">
    <source>
        <dbReference type="Google" id="ProtNLM"/>
    </source>
</evidence>
<dbReference type="Proteomes" id="UP000233375">
    <property type="component" value="Unassembled WGS sequence"/>
</dbReference>
<protein>
    <recommendedName>
        <fullName evidence="6">Prepilin-type N-terminal cleavage/methylation domain-containing protein</fullName>
    </recommendedName>
</protein>
<keyword evidence="3" id="KW-0812">Transmembrane</keyword>
<name>A0A2N0YWQ7_9BACI</name>
<organism evidence="4 5">
    <name type="scientific">Niallia nealsonii</name>
    <dbReference type="NCBI Taxonomy" id="115979"/>
    <lineage>
        <taxon>Bacteria</taxon>
        <taxon>Bacillati</taxon>
        <taxon>Bacillota</taxon>
        <taxon>Bacilli</taxon>
        <taxon>Bacillales</taxon>
        <taxon>Bacillaceae</taxon>
        <taxon>Niallia</taxon>
    </lineage>
</organism>
<keyword evidence="5" id="KW-1185">Reference proteome</keyword>
<evidence type="ECO:0000256" key="3">
    <source>
        <dbReference type="SAM" id="Phobius"/>
    </source>
</evidence>
<reference evidence="4 5" key="1">
    <citation type="journal article" date="2003" name="Int. J. Syst. Evol. Microbiol.">
        <title>Bacillus nealsonii sp. nov., isolated from a spacecraft-assembly facility, whose spores are gamma-radiation resistant.</title>
        <authorList>
            <person name="Venkateswaran K."/>
            <person name="Kempf M."/>
            <person name="Chen F."/>
            <person name="Satomi M."/>
            <person name="Nicholson W."/>
            <person name="Kern R."/>
        </authorList>
    </citation>
    <scope>NUCLEOTIDE SEQUENCE [LARGE SCALE GENOMIC DNA]</scope>
    <source>
        <strain evidence="4 5">FO-92</strain>
    </source>
</reference>
<evidence type="ECO:0000313" key="4">
    <source>
        <dbReference type="EMBL" id="PKG21680.1"/>
    </source>
</evidence>
<comment type="subcellular location">
    <subcellularLocation>
        <location evidence="1">Cell surface</location>
    </subcellularLocation>
</comment>